<evidence type="ECO:0000256" key="8">
    <source>
        <dbReference type="SAM" id="Phobius"/>
    </source>
</evidence>
<feature type="compositionally biased region" description="Polar residues" evidence="7">
    <location>
        <begin position="172"/>
        <end position="181"/>
    </location>
</feature>
<evidence type="ECO:0000256" key="4">
    <source>
        <dbReference type="ARBA" id="ARBA00022824"/>
    </source>
</evidence>
<name>B6K303_SCHJY</name>
<protein>
    <submittedName>
        <fullName evidence="10">Cytochrome P450 regulator Dap1</fullName>
    </submittedName>
</protein>
<dbReference type="GO" id="GO:0016020">
    <property type="term" value="C:membrane"/>
    <property type="evidence" value="ECO:0000318"/>
    <property type="project" value="GO_Central"/>
</dbReference>
<keyword evidence="5" id="KW-0408">Iron</keyword>
<dbReference type="OrthoDB" id="899at2759"/>
<keyword evidence="8" id="KW-0472">Membrane</keyword>
<dbReference type="SMART" id="SM01117">
    <property type="entry name" value="Cyt-b5"/>
    <property type="match status" value="1"/>
</dbReference>
<dbReference type="PANTHER" id="PTHR10281">
    <property type="entry name" value="MEMBRANE-ASSOCIATED PROGESTERONE RECEPTOR COMPONENT-RELATED"/>
    <property type="match status" value="1"/>
</dbReference>
<accession>B6K303</accession>
<dbReference type="GO" id="GO:0006696">
    <property type="term" value="P:ergosterol biosynthetic process"/>
    <property type="evidence" value="ECO:0007669"/>
    <property type="project" value="EnsemblFungi"/>
</dbReference>
<dbReference type="eggNOG" id="KOG1110">
    <property type="taxonomic scope" value="Eukaryota"/>
</dbReference>
<dbReference type="EMBL" id="KE651167">
    <property type="protein sequence ID" value="EEB07860.2"/>
    <property type="molecule type" value="Genomic_DNA"/>
</dbReference>
<evidence type="ECO:0000313" key="11">
    <source>
        <dbReference type="JaponicusDB" id="SJAG_02982"/>
    </source>
</evidence>
<keyword evidence="8" id="KW-0812">Transmembrane</keyword>
<evidence type="ECO:0000256" key="5">
    <source>
        <dbReference type="ARBA" id="ARBA00023004"/>
    </source>
</evidence>
<dbReference type="GO" id="GO:0005783">
    <property type="term" value="C:endoplasmic reticulum"/>
    <property type="evidence" value="ECO:0000318"/>
    <property type="project" value="GO_Central"/>
</dbReference>
<sequence length="181" mass="20325">MVSPQFVFIVTLAAYIFFTRWRRMKQKPLEPAPELEQPKWSLYTASELKRFNGKSSPFIFLAIKGDVYNVTEGGKFYGPGGPYYTFAGHDASRGLAKSSFEEDVVPEGDEMDDLSDLNEEEKSTLNDWKTFFDQKYPVVGRLVTPTEKEQHLAAEKAAPVENISEGIPAADSRSSTPSEKN</sequence>
<dbReference type="Proteomes" id="UP000001744">
    <property type="component" value="Unassembled WGS sequence"/>
</dbReference>
<dbReference type="GO" id="GO:0008047">
    <property type="term" value="F:enzyme activator activity"/>
    <property type="evidence" value="ECO:0007669"/>
    <property type="project" value="EnsemblFungi"/>
</dbReference>
<dbReference type="JaponicusDB" id="SJAG_02982">
    <property type="gene designation" value="dap1"/>
</dbReference>
<feature type="region of interest" description="Disordered" evidence="7">
    <location>
        <begin position="148"/>
        <end position="181"/>
    </location>
</feature>
<evidence type="ECO:0000313" key="10">
    <source>
        <dbReference type="EMBL" id="EEB07860.2"/>
    </source>
</evidence>
<dbReference type="InterPro" id="IPR001199">
    <property type="entry name" value="Cyt_B5-like_heme/steroid-bd"/>
</dbReference>
<gene>
    <name evidence="11" type="primary">dap1</name>
    <name evidence="10" type="ORF">SJAG_02982</name>
</gene>
<dbReference type="FunFam" id="3.10.120.10:FF:000003">
    <property type="entry name" value="membrane-associated progesterone receptor component 1"/>
    <property type="match status" value="1"/>
</dbReference>
<evidence type="ECO:0000256" key="1">
    <source>
        <dbReference type="ARBA" id="ARBA00004240"/>
    </source>
</evidence>
<dbReference type="InterPro" id="IPR036400">
    <property type="entry name" value="Cyt_B5-like_heme/steroid_sf"/>
</dbReference>
<evidence type="ECO:0000256" key="6">
    <source>
        <dbReference type="ARBA" id="ARBA00038357"/>
    </source>
</evidence>
<dbReference type="VEuPathDB" id="FungiDB:SJAG_02982"/>
<dbReference type="GeneID" id="7051754"/>
<dbReference type="Pfam" id="PF00173">
    <property type="entry name" value="Cyt-b5"/>
    <property type="match status" value="1"/>
</dbReference>
<keyword evidence="4" id="KW-0256">Endoplasmic reticulum</keyword>
<dbReference type="OMA" id="ESMITTI"/>
<reference evidence="10 12" key="1">
    <citation type="journal article" date="2011" name="Science">
        <title>Comparative functional genomics of the fission yeasts.</title>
        <authorList>
            <person name="Rhind N."/>
            <person name="Chen Z."/>
            <person name="Yassour M."/>
            <person name="Thompson D.A."/>
            <person name="Haas B.J."/>
            <person name="Habib N."/>
            <person name="Wapinski I."/>
            <person name="Roy S."/>
            <person name="Lin M.F."/>
            <person name="Heiman D.I."/>
            <person name="Young S.K."/>
            <person name="Furuya K."/>
            <person name="Guo Y."/>
            <person name="Pidoux A."/>
            <person name="Chen H.M."/>
            <person name="Robbertse B."/>
            <person name="Goldberg J.M."/>
            <person name="Aoki K."/>
            <person name="Bayne E.H."/>
            <person name="Berlin A.M."/>
            <person name="Desjardins C.A."/>
            <person name="Dobbs E."/>
            <person name="Dukaj L."/>
            <person name="Fan L."/>
            <person name="FitzGerald M.G."/>
            <person name="French C."/>
            <person name="Gujja S."/>
            <person name="Hansen K."/>
            <person name="Keifenheim D."/>
            <person name="Levin J.Z."/>
            <person name="Mosher R.A."/>
            <person name="Mueller C.A."/>
            <person name="Pfiffner J."/>
            <person name="Priest M."/>
            <person name="Russ C."/>
            <person name="Smialowska A."/>
            <person name="Swoboda P."/>
            <person name="Sykes S.M."/>
            <person name="Vaughn M."/>
            <person name="Vengrova S."/>
            <person name="Yoder R."/>
            <person name="Zeng Q."/>
            <person name="Allshire R."/>
            <person name="Baulcombe D."/>
            <person name="Birren B.W."/>
            <person name="Brown W."/>
            <person name="Ekwall K."/>
            <person name="Kellis M."/>
            <person name="Leatherwood J."/>
            <person name="Levin H."/>
            <person name="Margalit H."/>
            <person name="Martienssen R."/>
            <person name="Nieduszynski C.A."/>
            <person name="Spatafora J.W."/>
            <person name="Friedman N."/>
            <person name="Dalgaard J.Z."/>
            <person name="Baumann P."/>
            <person name="Niki H."/>
            <person name="Regev A."/>
            <person name="Nusbaum C."/>
        </authorList>
    </citation>
    <scope>NUCLEOTIDE SEQUENCE [LARGE SCALE GENOMIC DNA]</scope>
    <source>
        <strain evidence="12">yFS275 / FY16936</strain>
    </source>
</reference>
<evidence type="ECO:0000259" key="9">
    <source>
        <dbReference type="SMART" id="SM01117"/>
    </source>
</evidence>
<dbReference type="GO" id="GO:0046872">
    <property type="term" value="F:metal ion binding"/>
    <property type="evidence" value="ECO:0007669"/>
    <property type="project" value="UniProtKB-KW"/>
</dbReference>
<dbReference type="GO" id="GO:0012505">
    <property type="term" value="C:endomembrane system"/>
    <property type="evidence" value="ECO:0000318"/>
    <property type="project" value="GO_Central"/>
</dbReference>
<dbReference type="InterPro" id="IPR050577">
    <property type="entry name" value="MAPR/NEUFC/NENF-like"/>
</dbReference>
<keyword evidence="3" id="KW-0479">Metal-binding</keyword>
<proteinExistence type="inferred from homology"/>
<evidence type="ECO:0000256" key="2">
    <source>
        <dbReference type="ARBA" id="ARBA00022617"/>
    </source>
</evidence>
<evidence type="ECO:0000313" key="12">
    <source>
        <dbReference type="Proteomes" id="UP000001744"/>
    </source>
</evidence>
<dbReference type="GO" id="GO:0020037">
    <property type="term" value="F:heme binding"/>
    <property type="evidence" value="ECO:0007669"/>
    <property type="project" value="EnsemblFungi"/>
</dbReference>
<comment type="similarity">
    <text evidence="6">Belongs to the cytochrome b5 family. MAPR subfamily.</text>
</comment>
<feature type="domain" description="Cytochrome b5 heme-binding" evidence="9">
    <location>
        <begin position="43"/>
        <end position="143"/>
    </location>
</feature>
<dbReference type="HOGENOM" id="CLU_042860_1_1_1"/>
<dbReference type="RefSeq" id="XP_002174153.2">
    <property type="nucleotide sequence ID" value="XM_002174117.2"/>
</dbReference>
<keyword evidence="8" id="KW-1133">Transmembrane helix</keyword>
<evidence type="ECO:0000256" key="3">
    <source>
        <dbReference type="ARBA" id="ARBA00022723"/>
    </source>
</evidence>
<dbReference type="AlphaFoldDB" id="B6K303"/>
<dbReference type="PANTHER" id="PTHR10281:SF72">
    <property type="entry name" value="NEUDESIN"/>
    <property type="match status" value="1"/>
</dbReference>
<keyword evidence="2" id="KW-0349">Heme</keyword>
<dbReference type="STRING" id="402676.B6K303"/>
<organism evidence="10 12">
    <name type="scientific">Schizosaccharomyces japonicus (strain yFS275 / FY16936)</name>
    <name type="common">Fission yeast</name>
    <dbReference type="NCBI Taxonomy" id="402676"/>
    <lineage>
        <taxon>Eukaryota</taxon>
        <taxon>Fungi</taxon>
        <taxon>Dikarya</taxon>
        <taxon>Ascomycota</taxon>
        <taxon>Taphrinomycotina</taxon>
        <taxon>Schizosaccharomycetes</taxon>
        <taxon>Schizosaccharomycetales</taxon>
        <taxon>Schizosaccharomycetaceae</taxon>
        <taxon>Schizosaccharomyces</taxon>
    </lineage>
</organism>
<evidence type="ECO:0000256" key="7">
    <source>
        <dbReference type="SAM" id="MobiDB-lite"/>
    </source>
</evidence>
<feature type="transmembrane region" description="Helical" evidence="8">
    <location>
        <begin position="6"/>
        <end position="21"/>
    </location>
</feature>
<comment type="subcellular location">
    <subcellularLocation>
        <location evidence="1">Endoplasmic reticulum</location>
    </subcellularLocation>
</comment>
<dbReference type="Gene3D" id="3.10.120.10">
    <property type="entry name" value="Cytochrome b5-like heme/steroid binding domain"/>
    <property type="match status" value="1"/>
</dbReference>
<dbReference type="SUPFAM" id="SSF55856">
    <property type="entry name" value="Cytochrome b5-like heme/steroid binding domain"/>
    <property type="match status" value="1"/>
</dbReference>
<keyword evidence="12" id="KW-1185">Reference proteome</keyword>